<dbReference type="InterPro" id="IPR050469">
    <property type="entry name" value="Diguanylate_Cyclase"/>
</dbReference>
<evidence type="ECO:0000259" key="4">
    <source>
        <dbReference type="PROSITE" id="PS50110"/>
    </source>
</evidence>
<dbReference type="PROSITE" id="PS50110">
    <property type="entry name" value="RESPONSE_REGULATORY"/>
    <property type="match status" value="1"/>
</dbReference>
<evidence type="ECO:0000259" key="5">
    <source>
        <dbReference type="PROSITE" id="PS50887"/>
    </source>
</evidence>
<dbReference type="Proteomes" id="UP000282125">
    <property type="component" value="Unassembled WGS sequence"/>
</dbReference>
<name>A0A3P3DXF7_9RHOB</name>
<dbReference type="SUPFAM" id="SSF52172">
    <property type="entry name" value="CheY-like"/>
    <property type="match status" value="1"/>
</dbReference>
<proteinExistence type="predicted"/>
<dbReference type="PROSITE" id="PS50887">
    <property type="entry name" value="GGDEF"/>
    <property type="match status" value="1"/>
</dbReference>
<organism evidence="6 7">
    <name type="scientific">Falsigemmobacter faecalis</name>
    <dbReference type="NCBI Taxonomy" id="2488730"/>
    <lineage>
        <taxon>Bacteria</taxon>
        <taxon>Pseudomonadati</taxon>
        <taxon>Pseudomonadota</taxon>
        <taxon>Alphaproteobacteria</taxon>
        <taxon>Rhodobacterales</taxon>
        <taxon>Paracoccaceae</taxon>
        <taxon>Falsigemmobacter</taxon>
    </lineage>
</organism>
<gene>
    <name evidence="6" type="ORF">EG244_01615</name>
</gene>
<dbReference type="PANTHER" id="PTHR45138">
    <property type="entry name" value="REGULATORY COMPONENTS OF SENSORY TRANSDUCTION SYSTEM"/>
    <property type="match status" value="1"/>
</dbReference>
<dbReference type="GO" id="GO:1902201">
    <property type="term" value="P:negative regulation of bacterial-type flagellum-dependent cell motility"/>
    <property type="evidence" value="ECO:0007669"/>
    <property type="project" value="TreeGrafter"/>
</dbReference>
<keyword evidence="3" id="KW-0597">Phosphoprotein</keyword>
<feature type="modified residue" description="4-aspartylphosphate" evidence="3">
    <location>
        <position position="61"/>
    </location>
</feature>
<dbReference type="AlphaFoldDB" id="A0A3P3DXF7"/>
<feature type="domain" description="Response regulatory" evidence="4">
    <location>
        <begin position="13"/>
        <end position="128"/>
    </location>
</feature>
<comment type="catalytic activity">
    <reaction evidence="2">
        <text>2 GTP = 3',3'-c-di-GMP + 2 diphosphate</text>
        <dbReference type="Rhea" id="RHEA:24898"/>
        <dbReference type="ChEBI" id="CHEBI:33019"/>
        <dbReference type="ChEBI" id="CHEBI:37565"/>
        <dbReference type="ChEBI" id="CHEBI:58805"/>
        <dbReference type="EC" id="2.7.7.65"/>
    </reaction>
</comment>
<reference evidence="6 7" key="1">
    <citation type="submission" date="2018-11" db="EMBL/GenBank/DDBJ databases">
        <title>Gemmobacter sp. nov., YIM 102744-1 draft genome.</title>
        <authorList>
            <person name="Li G."/>
            <person name="Jiang Y."/>
        </authorList>
    </citation>
    <scope>NUCLEOTIDE SEQUENCE [LARGE SCALE GENOMIC DNA]</scope>
    <source>
        <strain evidence="6 7">YIM 102744-1</strain>
    </source>
</reference>
<dbReference type="InterPro" id="IPR001789">
    <property type="entry name" value="Sig_transdc_resp-reg_receiver"/>
</dbReference>
<dbReference type="Gene3D" id="3.30.70.270">
    <property type="match status" value="1"/>
</dbReference>
<feature type="domain" description="GGDEF" evidence="5">
    <location>
        <begin position="171"/>
        <end position="308"/>
    </location>
</feature>
<dbReference type="PANTHER" id="PTHR45138:SF9">
    <property type="entry name" value="DIGUANYLATE CYCLASE DGCM-RELATED"/>
    <property type="match status" value="1"/>
</dbReference>
<dbReference type="CDD" id="cd01949">
    <property type="entry name" value="GGDEF"/>
    <property type="match status" value="1"/>
</dbReference>
<dbReference type="Gene3D" id="3.40.50.2300">
    <property type="match status" value="1"/>
</dbReference>
<dbReference type="SMART" id="SM00448">
    <property type="entry name" value="REC"/>
    <property type="match status" value="1"/>
</dbReference>
<evidence type="ECO:0000256" key="3">
    <source>
        <dbReference type="PROSITE-ProRule" id="PRU00169"/>
    </source>
</evidence>
<dbReference type="GO" id="GO:0052621">
    <property type="term" value="F:diguanylate cyclase activity"/>
    <property type="evidence" value="ECO:0007669"/>
    <property type="project" value="UniProtKB-EC"/>
</dbReference>
<dbReference type="Pfam" id="PF00990">
    <property type="entry name" value="GGDEF"/>
    <property type="match status" value="1"/>
</dbReference>
<dbReference type="GO" id="GO:0000160">
    <property type="term" value="P:phosphorelay signal transduction system"/>
    <property type="evidence" value="ECO:0007669"/>
    <property type="project" value="InterPro"/>
</dbReference>
<evidence type="ECO:0000313" key="6">
    <source>
        <dbReference type="EMBL" id="RRH78172.1"/>
    </source>
</evidence>
<dbReference type="GO" id="GO:0005886">
    <property type="term" value="C:plasma membrane"/>
    <property type="evidence" value="ECO:0007669"/>
    <property type="project" value="TreeGrafter"/>
</dbReference>
<dbReference type="FunFam" id="3.30.70.270:FF:000001">
    <property type="entry name" value="Diguanylate cyclase domain protein"/>
    <property type="match status" value="1"/>
</dbReference>
<protein>
    <recommendedName>
        <fullName evidence="1">diguanylate cyclase</fullName>
        <ecNumber evidence="1">2.7.7.65</ecNumber>
    </recommendedName>
</protein>
<comment type="caution">
    <text evidence="6">The sequence shown here is derived from an EMBL/GenBank/DDBJ whole genome shotgun (WGS) entry which is preliminary data.</text>
</comment>
<dbReference type="InterPro" id="IPR000160">
    <property type="entry name" value="GGDEF_dom"/>
</dbReference>
<dbReference type="Pfam" id="PF00072">
    <property type="entry name" value="Response_reg"/>
    <property type="match status" value="1"/>
</dbReference>
<dbReference type="EMBL" id="RRAZ01000002">
    <property type="protein sequence ID" value="RRH78172.1"/>
    <property type="molecule type" value="Genomic_DNA"/>
</dbReference>
<dbReference type="NCBIfam" id="TIGR00254">
    <property type="entry name" value="GGDEF"/>
    <property type="match status" value="1"/>
</dbReference>
<accession>A0A3P3DXF7</accession>
<keyword evidence="7" id="KW-1185">Reference proteome</keyword>
<dbReference type="RefSeq" id="WP_124963262.1">
    <property type="nucleotide sequence ID" value="NZ_RRAZ01000002.1"/>
</dbReference>
<evidence type="ECO:0000313" key="7">
    <source>
        <dbReference type="Proteomes" id="UP000282125"/>
    </source>
</evidence>
<dbReference type="InterPro" id="IPR043128">
    <property type="entry name" value="Rev_trsase/Diguanyl_cyclase"/>
</dbReference>
<dbReference type="OrthoDB" id="9812260at2"/>
<dbReference type="GO" id="GO:0043709">
    <property type="term" value="P:cell adhesion involved in single-species biofilm formation"/>
    <property type="evidence" value="ECO:0007669"/>
    <property type="project" value="TreeGrafter"/>
</dbReference>
<dbReference type="SMART" id="SM00267">
    <property type="entry name" value="GGDEF"/>
    <property type="match status" value="1"/>
</dbReference>
<evidence type="ECO:0000256" key="1">
    <source>
        <dbReference type="ARBA" id="ARBA00012528"/>
    </source>
</evidence>
<sequence length="314" mass="34403">MNDLSQPSANRAVILIVDDELSNVEIIYSALGDDYEISFATSGEEALEVARLTQPDLVLLDVVMPGMQGFEVCQKLKEDPLLSDIPVIFTTGLGDTEDEIRGLSLGAIDYVTKPIQPMILRNRVRNHVELKQLRDHLAVLAVTDALTGLHNRRKLDGLLTNAVRAPASDGTWLSIIMIDVDFFKQFNDAYGHETGDRCLHMVASALSRAVRQASGYTARYGGEEFACVLPGTDLDRAMEVAADIRRHVHQLGIPHVGSQVQPYVTISMGVASAVVEADMQPEMWIRTADEQLYLAKGAGRDQIKGRIFGGDSSL</sequence>
<dbReference type="EC" id="2.7.7.65" evidence="1"/>
<evidence type="ECO:0000256" key="2">
    <source>
        <dbReference type="ARBA" id="ARBA00034247"/>
    </source>
</evidence>
<dbReference type="InterPro" id="IPR029787">
    <property type="entry name" value="Nucleotide_cyclase"/>
</dbReference>
<dbReference type="InterPro" id="IPR011006">
    <property type="entry name" value="CheY-like_superfamily"/>
</dbReference>
<dbReference type="SUPFAM" id="SSF55073">
    <property type="entry name" value="Nucleotide cyclase"/>
    <property type="match status" value="1"/>
</dbReference>